<keyword evidence="3" id="KW-1185">Reference proteome</keyword>
<dbReference type="OrthoDB" id="6090075at2759"/>
<organism evidence="2 3">
    <name type="scientific">Elysia chlorotica</name>
    <name type="common">Eastern emerald elysia</name>
    <name type="synonym">Sea slug</name>
    <dbReference type="NCBI Taxonomy" id="188477"/>
    <lineage>
        <taxon>Eukaryota</taxon>
        <taxon>Metazoa</taxon>
        <taxon>Spiralia</taxon>
        <taxon>Lophotrochozoa</taxon>
        <taxon>Mollusca</taxon>
        <taxon>Gastropoda</taxon>
        <taxon>Heterobranchia</taxon>
        <taxon>Euthyneura</taxon>
        <taxon>Panpulmonata</taxon>
        <taxon>Sacoglossa</taxon>
        <taxon>Placobranchoidea</taxon>
        <taxon>Plakobranchidae</taxon>
        <taxon>Elysia</taxon>
    </lineage>
</organism>
<protein>
    <submittedName>
        <fullName evidence="2">Uncharacterized protein</fullName>
    </submittedName>
</protein>
<dbReference type="EMBL" id="RQTK01000194">
    <property type="protein sequence ID" value="RUS84746.1"/>
    <property type="molecule type" value="Genomic_DNA"/>
</dbReference>
<comment type="caution">
    <text evidence="2">The sequence shown here is derived from an EMBL/GenBank/DDBJ whole genome shotgun (WGS) entry which is preliminary data.</text>
</comment>
<sequence>MVELRPMPKLLEENVPDNDKDQINAGGADQITNTDVNKTPEIEAIEASREKEEHVSQGEQNAIDLETNSQGEKNTVTLETNSHNGQITGSMETSSDLHDSTEVHVSTNTGSSATISSDPPMSAPAQPELLKLDALSRSNAVTESQPIRTIASVTGPEKEPIDCPRPSEAGKPHGTQGINSATVTDLHVPLSHPHNSPQTKSQQLPRQMLKTKPQSDKSVHPNFKDAQAVPKISCCSTNNTPRDVRPHSTGLDLHTNRSGHPVLQPAARYRPSTRDKCRSGQRALTNTGRSSGGNHYQNSAKPVSAGAALKCFPLNNVATTDGAHWNMPIPNYEKPYCKRELRRALPRKSNFSCHSAAMKEAGFEDESIAQRKAERLKERLARVANSFNPLLGMSSYVATGHVPATVEVVVTDANGHGQNDGRDIDAVAAGNLPAIQLTSGAQDLHSGDSVTLEVKDNGDSFQHLLAGSGIGGLAGGMETAGGPRRRRPASARVEYIDCKPLSQYLEYVRDNRQEYLNYVRQQQQQQQAARKDKPVASLIKMGQAFELRHQGGTTRGRKTTAPVSADSPDGPSIDGADSNTDLIVMAAKALRPRSGNPGKYAKSRDKSGSVGRRGGDPAARPLSDDRKSAHAEKAAHGPSTAGGAGGSKEEEHGRTELEKRKLRAEDWTRSVPTHTLTRARIQSLRELGADDAELTRWWEALKGCHYLRKNVCQL</sequence>
<reference evidence="2 3" key="1">
    <citation type="submission" date="2019-01" db="EMBL/GenBank/DDBJ databases">
        <title>A draft genome assembly of the solar-powered sea slug Elysia chlorotica.</title>
        <authorList>
            <person name="Cai H."/>
            <person name="Li Q."/>
            <person name="Fang X."/>
            <person name="Li J."/>
            <person name="Curtis N.E."/>
            <person name="Altenburger A."/>
            <person name="Shibata T."/>
            <person name="Feng M."/>
            <person name="Maeda T."/>
            <person name="Schwartz J.A."/>
            <person name="Shigenobu S."/>
            <person name="Lundholm N."/>
            <person name="Nishiyama T."/>
            <person name="Yang H."/>
            <person name="Hasebe M."/>
            <person name="Li S."/>
            <person name="Pierce S.K."/>
            <person name="Wang J."/>
        </authorList>
    </citation>
    <scope>NUCLEOTIDE SEQUENCE [LARGE SCALE GENOMIC DNA]</scope>
    <source>
        <strain evidence="2">EC2010</strain>
        <tissue evidence="2">Whole organism of an adult</tissue>
    </source>
</reference>
<feature type="compositionally biased region" description="Basic and acidic residues" evidence="1">
    <location>
        <begin position="622"/>
        <end position="635"/>
    </location>
</feature>
<dbReference type="AlphaFoldDB" id="A0A3S1BN87"/>
<accession>A0A3S1BN87</accession>
<gene>
    <name evidence="2" type="ORF">EGW08_007488</name>
</gene>
<proteinExistence type="predicted"/>
<evidence type="ECO:0000313" key="3">
    <source>
        <dbReference type="Proteomes" id="UP000271974"/>
    </source>
</evidence>
<dbReference type="Proteomes" id="UP000271974">
    <property type="component" value="Unassembled WGS sequence"/>
</dbReference>
<feature type="compositionally biased region" description="Basic and acidic residues" evidence="1">
    <location>
        <begin position="38"/>
        <end position="56"/>
    </location>
</feature>
<feature type="region of interest" description="Disordered" evidence="1">
    <location>
        <begin position="233"/>
        <end position="300"/>
    </location>
</feature>
<feature type="compositionally biased region" description="Polar residues" evidence="1">
    <location>
        <begin position="103"/>
        <end position="119"/>
    </location>
</feature>
<feature type="compositionally biased region" description="Basic and acidic residues" evidence="1">
    <location>
        <begin position="647"/>
        <end position="664"/>
    </location>
</feature>
<name>A0A3S1BN87_ELYCH</name>
<feature type="region of interest" description="Disordered" evidence="1">
    <location>
        <begin position="1"/>
        <end position="124"/>
    </location>
</feature>
<feature type="region of interest" description="Disordered" evidence="1">
    <location>
        <begin position="546"/>
        <end position="664"/>
    </location>
</feature>
<feature type="compositionally biased region" description="Polar residues" evidence="1">
    <location>
        <begin position="66"/>
        <end position="94"/>
    </location>
</feature>
<feature type="compositionally biased region" description="Polar residues" evidence="1">
    <location>
        <begin position="282"/>
        <end position="300"/>
    </location>
</feature>
<evidence type="ECO:0000313" key="2">
    <source>
        <dbReference type="EMBL" id="RUS84746.1"/>
    </source>
</evidence>
<evidence type="ECO:0000256" key="1">
    <source>
        <dbReference type="SAM" id="MobiDB-lite"/>
    </source>
</evidence>
<feature type="compositionally biased region" description="Polar residues" evidence="1">
    <location>
        <begin position="193"/>
        <end position="205"/>
    </location>
</feature>
<feature type="region of interest" description="Disordered" evidence="1">
    <location>
        <begin position="155"/>
        <end position="221"/>
    </location>
</feature>